<accession>A0A9Q1BPI7</accession>
<evidence type="ECO:0000256" key="8">
    <source>
        <dbReference type="ARBA" id="ARBA00049244"/>
    </source>
</evidence>
<sequence>MDSLTSKIQTASSFEELDQILSSHQNLSEEHQEILFQRMCWLATGGSPVTLSGAQPNDDDMVEIMFREAELPELNEEQAMVLERLVTGGENEGTHSNDSKQYFDGVEEMFRESELPELTEQQAMILERLVTGGENEGLIGDELLSVSPSLASLPSTPPKDPQQFSIWVEEMFRRSELPELTEQQAMLLERLVTGGENEGMTDDEMPSASPSLASPQPPLPVDSNQISSDPPRREYVGRVNEGASTSGLSRGQKRSRNSAGHSSCQNHDDEASSSRNNDEYGADDDEVDLNNVRNFFNIHKVAEKFVKKYNATSSDHYVKFKNLDKLNANTFPIILGKIIEHLIERLTDGMSGHDMVRIVISSELLDTPIALPFVRRRDLSVERIMSHIEKILQSHQEIILDEGLRLNFIHLKMPCGGGNTAKHGGKGVRNPGIDILKFLKQKRSIIRIPNTEDQLCCAKAIVTAIARKESDPRCASICRGRKIQLALAKKLHRDAGVPEGPCGIDELKRFQSFLGKRYQIVVFSLTHMNEIIFKGDYQPQQIYLYYHHNHYDLMTSPTGFFSRSYYCAFHNVFYENRFQHKCENTCNVCYNGNCKSEPGREWIHCANCNRNFKNDQCYKNHLSNSKGGNSMTVCERMKICPLCEKFYKVSKNKNGTIRPHDCNGYYCRVCKINVRDGHKCFIQVYVDPKKKGKNEQKKNDGEVGETRPNEAPHKYIFFDFETIQETGVHIPNLCVVQMVCDLCILEPFESECLVCKEKQVLFQGPNTKRDFCEWLLSPPRYNSTCIAHNLKGFDGYFILQHLYDNGVVPEIITNGAKVMSIKLLRNNMRFIDSVNFLPMPLSNMPKTFGINELKKGYFPHLFNTAENQTYIGPLPEASFYAPNAMCSEKRKEFFDWYDDLKSKGFVFDFEKELVAYCISDVDILRRCCLLFRNLFMNVTEKEMDDDMEGDEEEWQVGVNDGVVTKRVGVDPFKHCITIASACNLVFRRNFMKPYSIAVFTSDKPKNYSHSALEWLYFESQERGVYIQHALNEGEEKIGQYRVDGFAKEGKIIFAFQGCFWHGCLKCFNEDTVHPVKNESMAEVFKRSEKVKKFLSSREGYQYVEIWEHDWKELKKSLPLDTKKKLANIPHNLKPLVPREAFFGGRTNGIKLYHEVKGGEQIKYVDFCSLYPYTNKYCSYPIGHPKVLTTNLSNDMTKYYGIVRCTILPPQDLFHPVLPIKIHNKLMFPLCRTCVEEKATVKCDHEESERALTGTWVTLEVQRAIEKGYKLIGVEVVWHFEEKAQYDRETKQGGLFTDYVNTFLKVKQEASGWPDWCVTEADRQRYLTEYARNEGITVESSKIEKSPGLRALAKLMLNSFWVKFGQREDLVKTEIVDEPSRLYDLMKSYDETEVKDVRFINDDILDVHYKDRI</sequence>
<evidence type="ECO:0000256" key="7">
    <source>
        <dbReference type="ARBA" id="ARBA00023125"/>
    </source>
</evidence>
<evidence type="ECO:0000256" key="1">
    <source>
        <dbReference type="ARBA" id="ARBA00005755"/>
    </source>
</evidence>
<feature type="compositionally biased region" description="Basic and acidic residues" evidence="9">
    <location>
        <begin position="266"/>
        <end position="278"/>
    </location>
</feature>
<keyword evidence="7" id="KW-0238">DNA-binding</keyword>
<gene>
    <name evidence="11" type="ORF">HOLleu_26603</name>
</gene>
<comment type="similarity">
    <text evidence="1">Belongs to the DNA polymerase type-B family.</text>
</comment>
<dbReference type="InterPro" id="IPR043502">
    <property type="entry name" value="DNA/RNA_pol_sf"/>
</dbReference>
<evidence type="ECO:0000256" key="4">
    <source>
        <dbReference type="ARBA" id="ARBA00022695"/>
    </source>
</evidence>
<dbReference type="SUPFAM" id="SSF56672">
    <property type="entry name" value="DNA/RNA polymerases"/>
    <property type="match status" value="1"/>
</dbReference>
<comment type="caution">
    <text evidence="11">The sequence shown here is derived from an EMBL/GenBank/DDBJ whole genome shotgun (WGS) entry which is preliminary data.</text>
</comment>
<dbReference type="GO" id="GO:0000166">
    <property type="term" value="F:nucleotide binding"/>
    <property type="evidence" value="ECO:0007669"/>
    <property type="project" value="InterPro"/>
</dbReference>
<keyword evidence="12" id="KW-1185">Reference proteome</keyword>
<reference evidence="11" key="1">
    <citation type="submission" date="2021-10" db="EMBL/GenBank/DDBJ databases">
        <title>Tropical sea cucumber genome reveals ecological adaptation and Cuvierian tubules defense mechanism.</title>
        <authorList>
            <person name="Chen T."/>
        </authorList>
    </citation>
    <scope>NUCLEOTIDE SEQUENCE</scope>
    <source>
        <strain evidence="11">Nanhai2018</strain>
        <tissue evidence="11">Muscle</tissue>
    </source>
</reference>
<evidence type="ECO:0000256" key="2">
    <source>
        <dbReference type="ARBA" id="ARBA00012417"/>
    </source>
</evidence>
<evidence type="ECO:0000313" key="12">
    <source>
        <dbReference type="Proteomes" id="UP001152320"/>
    </source>
</evidence>
<dbReference type="GO" id="GO:0006260">
    <property type="term" value="P:DNA replication"/>
    <property type="evidence" value="ECO:0007669"/>
    <property type="project" value="UniProtKB-KW"/>
</dbReference>
<keyword evidence="5" id="KW-0235">DNA replication</keyword>
<keyword evidence="6" id="KW-0239">DNA-directed DNA polymerase</keyword>
<evidence type="ECO:0000256" key="5">
    <source>
        <dbReference type="ARBA" id="ARBA00022705"/>
    </source>
</evidence>
<dbReference type="EMBL" id="JAIZAY010000013">
    <property type="protein sequence ID" value="KAJ8030245.1"/>
    <property type="molecule type" value="Genomic_DNA"/>
</dbReference>
<proteinExistence type="inferred from homology"/>
<evidence type="ECO:0000256" key="9">
    <source>
        <dbReference type="SAM" id="MobiDB-lite"/>
    </source>
</evidence>
<dbReference type="OrthoDB" id="5871067at2759"/>
<dbReference type="GO" id="GO:0003887">
    <property type="term" value="F:DNA-directed DNA polymerase activity"/>
    <property type="evidence" value="ECO:0007669"/>
    <property type="project" value="UniProtKB-KW"/>
</dbReference>
<keyword evidence="4" id="KW-0548">Nucleotidyltransferase</keyword>
<dbReference type="InterPro" id="IPR036397">
    <property type="entry name" value="RNaseH_sf"/>
</dbReference>
<feature type="domain" description="DNA-directed DNA polymerase family B mitochondria/virus" evidence="10">
    <location>
        <begin position="782"/>
        <end position="1310"/>
    </location>
</feature>
<protein>
    <recommendedName>
        <fullName evidence="2">DNA-directed DNA polymerase</fullName>
        <ecNumber evidence="2">2.7.7.7</ecNumber>
    </recommendedName>
</protein>
<dbReference type="EC" id="2.7.7.7" evidence="2"/>
<feature type="region of interest" description="Disordered" evidence="9">
    <location>
        <begin position="196"/>
        <end position="284"/>
    </location>
</feature>
<keyword evidence="3" id="KW-0808">Transferase</keyword>
<evidence type="ECO:0000259" key="10">
    <source>
        <dbReference type="Pfam" id="PF03175"/>
    </source>
</evidence>
<dbReference type="Pfam" id="PF03175">
    <property type="entry name" value="DNA_pol_B_2"/>
    <property type="match status" value="1"/>
</dbReference>
<comment type="catalytic activity">
    <reaction evidence="8">
        <text>DNA(n) + a 2'-deoxyribonucleoside 5'-triphosphate = DNA(n+1) + diphosphate</text>
        <dbReference type="Rhea" id="RHEA:22508"/>
        <dbReference type="Rhea" id="RHEA-COMP:17339"/>
        <dbReference type="Rhea" id="RHEA-COMP:17340"/>
        <dbReference type="ChEBI" id="CHEBI:33019"/>
        <dbReference type="ChEBI" id="CHEBI:61560"/>
        <dbReference type="ChEBI" id="CHEBI:173112"/>
        <dbReference type="EC" id="2.7.7.7"/>
    </reaction>
</comment>
<dbReference type="GO" id="GO:0003677">
    <property type="term" value="F:DNA binding"/>
    <property type="evidence" value="ECO:0007669"/>
    <property type="project" value="UniProtKB-KW"/>
</dbReference>
<name>A0A9Q1BPI7_HOLLE</name>
<evidence type="ECO:0000313" key="11">
    <source>
        <dbReference type="EMBL" id="KAJ8030245.1"/>
    </source>
</evidence>
<dbReference type="PANTHER" id="PTHR33568:SF3">
    <property type="entry name" value="DNA-DIRECTED DNA POLYMERASE"/>
    <property type="match status" value="1"/>
</dbReference>
<dbReference type="Gene3D" id="3.40.960.10">
    <property type="entry name" value="VSR Endonuclease"/>
    <property type="match status" value="1"/>
</dbReference>
<evidence type="ECO:0000256" key="6">
    <source>
        <dbReference type="ARBA" id="ARBA00022932"/>
    </source>
</evidence>
<dbReference type="PANTHER" id="PTHR33568">
    <property type="entry name" value="DNA POLYMERASE"/>
    <property type="match status" value="1"/>
</dbReference>
<dbReference type="Proteomes" id="UP001152320">
    <property type="component" value="Chromosome 13"/>
</dbReference>
<evidence type="ECO:0000256" key="3">
    <source>
        <dbReference type="ARBA" id="ARBA00022679"/>
    </source>
</evidence>
<dbReference type="SUPFAM" id="SSF53098">
    <property type="entry name" value="Ribonuclease H-like"/>
    <property type="match status" value="1"/>
</dbReference>
<dbReference type="Gene3D" id="3.30.420.10">
    <property type="entry name" value="Ribonuclease H-like superfamily/Ribonuclease H"/>
    <property type="match status" value="1"/>
</dbReference>
<dbReference type="InterPro" id="IPR012337">
    <property type="entry name" value="RNaseH-like_sf"/>
</dbReference>
<organism evidence="11 12">
    <name type="scientific">Holothuria leucospilota</name>
    <name type="common">Black long sea cucumber</name>
    <name type="synonym">Mertensiothuria leucospilota</name>
    <dbReference type="NCBI Taxonomy" id="206669"/>
    <lineage>
        <taxon>Eukaryota</taxon>
        <taxon>Metazoa</taxon>
        <taxon>Echinodermata</taxon>
        <taxon>Eleutherozoa</taxon>
        <taxon>Echinozoa</taxon>
        <taxon>Holothuroidea</taxon>
        <taxon>Aspidochirotacea</taxon>
        <taxon>Aspidochirotida</taxon>
        <taxon>Holothuriidae</taxon>
        <taxon>Holothuria</taxon>
    </lineage>
</organism>
<dbReference type="InterPro" id="IPR004868">
    <property type="entry name" value="DNA-dir_DNA_pol_B_mt/vir"/>
</dbReference>